<sequence length="235" mass="25770">IPNPTPTTPSILRPAVPAKDRLAHWTSSFALSNRSLSIPAADRQRRFDIILSSLDEKTRSNYGAGLIRFHDFCDSRNISESTRMPASDELLATFIASWAGERSDSTLRTWLSGLHFWHTANGALWLEGPQCAAVMKGAKKIVPVTSRRPKRAPVTPNHLVILRQNLVLSNTFDAAVYGVACTAFWGICRLGELVPPSENAFIPSKHVSRACGHKSSTTNNGGAYETFVVPRTKTS</sequence>
<name>A0A0C3PZS3_9AGAM</name>
<feature type="non-terminal residue" evidence="2">
    <location>
        <position position="235"/>
    </location>
</feature>
<dbReference type="InterPro" id="IPR010998">
    <property type="entry name" value="Integrase_recombinase_N"/>
</dbReference>
<dbReference type="Gene3D" id="1.10.150.130">
    <property type="match status" value="1"/>
</dbReference>
<organism evidence="2 3">
    <name type="scientific">Tulasnella calospora MUT 4182</name>
    <dbReference type="NCBI Taxonomy" id="1051891"/>
    <lineage>
        <taxon>Eukaryota</taxon>
        <taxon>Fungi</taxon>
        <taxon>Dikarya</taxon>
        <taxon>Basidiomycota</taxon>
        <taxon>Agaricomycotina</taxon>
        <taxon>Agaricomycetes</taxon>
        <taxon>Cantharellales</taxon>
        <taxon>Tulasnellaceae</taxon>
        <taxon>Tulasnella</taxon>
    </lineage>
</organism>
<dbReference type="InterPro" id="IPR052925">
    <property type="entry name" value="Phage_Integrase-like_Recomb"/>
</dbReference>
<dbReference type="PANTHER" id="PTHR34605:SF3">
    <property type="entry name" value="P CELL-TYPE AGGLUTINATION PROTEIN MAP4-LIKE-RELATED"/>
    <property type="match status" value="1"/>
</dbReference>
<gene>
    <name evidence="2" type="ORF">M407DRAFT_38546</name>
</gene>
<feature type="non-terminal residue" evidence="2">
    <location>
        <position position="1"/>
    </location>
</feature>
<dbReference type="HOGENOM" id="CLU_003292_2_1_1"/>
<evidence type="ECO:0000313" key="2">
    <source>
        <dbReference type="EMBL" id="KIO15446.1"/>
    </source>
</evidence>
<dbReference type="EMBL" id="KN824068">
    <property type="protein sequence ID" value="KIO15446.1"/>
    <property type="molecule type" value="Genomic_DNA"/>
</dbReference>
<evidence type="ECO:0008006" key="4">
    <source>
        <dbReference type="Google" id="ProtNLM"/>
    </source>
</evidence>
<dbReference type="SUPFAM" id="SSF47823">
    <property type="entry name" value="lambda integrase-like, N-terminal domain"/>
    <property type="match status" value="1"/>
</dbReference>
<dbReference type="STRING" id="1051891.A0A0C3PZS3"/>
<dbReference type="GO" id="GO:0003677">
    <property type="term" value="F:DNA binding"/>
    <property type="evidence" value="ECO:0007669"/>
    <property type="project" value="UniProtKB-KW"/>
</dbReference>
<dbReference type="AlphaFoldDB" id="A0A0C3PZS3"/>
<dbReference type="Proteomes" id="UP000054248">
    <property type="component" value="Unassembled WGS sequence"/>
</dbReference>
<dbReference type="PANTHER" id="PTHR34605">
    <property type="entry name" value="PHAGE_INTEGRASE DOMAIN-CONTAINING PROTEIN"/>
    <property type="match status" value="1"/>
</dbReference>
<evidence type="ECO:0000313" key="3">
    <source>
        <dbReference type="Proteomes" id="UP000054248"/>
    </source>
</evidence>
<evidence type="ECO:0000256" key="1">
    <source>
        <dbReference type="ARBA" id="ARBA00023125"/>
    </source>
</evidence>
<reference evidence="2 3" key="1">
    <citation type="submission" date="2014-04" db="EMBL/GenBank/DDBJ databases">
        <authorList>
            <consortium name="DOE Joint Genome Institute"/>
            <person name="Kuo A."/>
            <person name="Girlanda M."/>
            <person name="Perotto S."/>
            <person name="Kohler A."/>
            <person name="Nagy L.G."/>
            <person name="Floudas D."/>
            <person name="Copeland A."/>
            <person name="Barry K.W."/>
            <person name="Cichocki N."/>
            <person name="Veneault-Fourrey C."/>
            <person name="LaButti K."/>
            <person name="Lindquist E.A."/>
            <person name="Lipzen A."/>
            <person name="Lundell T."/>
            <person name="Morin E."/>
            <person name="Murat C."/>
            <person name="Sun H."/>
            <person name="Tunlid A."/>
            <person name="Henrissat B."/>
            <person name="Grigoriev I.V."/>
            <person name="Hibbett D.S."/>
            <person name="Martin F."/>
            <person name="Nordberg H.P."/>
            <person name="Cantor M.N."/>
            <person name="Hua S.X."/>
        </authorList>
    </citation>
    <scope>NUCLEOTIDE SEQUENCE [LARGE SCALE GENOMIC DNA]</scope>
    <source>
        <strain evidence="2 3">MUT 4182</strain>
    </source>
</reference>
<protein>
    <recommendedName>
        <fullName evidence="4">Core-binding (CB) domain-containing protein</fullName>
    </recommendedName>
</protein>
<accession>A0A0C3PZS3</accession>
<dbReference type="OrthoDB" id="3266428at2759"/>
<keyword evidence="1" id="KW-0238">DNA-binding</keyword>
<reference evidence="3" key="2">
    <citation type="submission" date="2015-01" db="EMBL/GenBank/DDBJ databases">
        <title>Evolutionary Origins and Diversification of the Mycorrhizal Mutualists.</title>
        <authorList>
            <consortium name="DOE Joint Genome Institute"/>
            <consortium name="Mycorrhizal Genomics Consortium"/>
            <person name="Kohler A."/>
            <person name="Kuo A."/>
            <person name="Nagy L.G."/>
            <person name="Floudas D."/>
            <person name="Copeland A."/>
            <person name="Barry K.W."/>
            <person name="Cichocki N."/>
            <person name="Veneault-Fourrey C."/>
            <person name="LaButti K."/>
            <person name="Lindquist E.A."/>
            <person name="Lipzen A."/>
            <person name="Lundell T."/>
            <person name="Morin E."/>
            <person name="Murat C."/>
            <person name="Riley R."/>
            <person name="Ohm R."/>
            <person name="Sun H."/>
            <person name="Tunlid A."/>
            <person name="Henrissat B."/>
            <person name="Grigoriev I.V."/>
            <person name="Hibbett D.S."/>
            <person name="Martin F."/>
        </authorList>
    </citation>
    <scope>NUCLEOTIDE SEQUENCE [LARGE SCALE GENOMIC DNA]</scope>
    <source>
        <strain evidence="3">MUT 4182</strain>
    </source>
</reference>
<keyword evidence="3" id="KW-1185">Reference proteome</keyword>
<proteinExistence type="predicted"/>